<protein>
    <submittedName>
        <fullName evidence="1">MarR family transcriptional regulator</fullName>
    </submittedName>
</protein>
<name>A0A6I6CXK7_9GAMM</name>
<sequence length="142" mass="15794">MSKDEMSFDTTPVQVTQTLSSLERTQYLSLVASIIEEFRKIDPEMHLNTIATYLMVAIREGRTKAEMADRLGVAQASTSRNVKVLTKAKNKFGKDGYDLVVQERDPREGRRHIVNLSQRGKMISNVLAEAALRANPARSAGG</sequence>
<dbReference type="AlphaFoldDB" id="A0A6I6CXK7"/>
<evidence type="ECO:0000313" key="2">
    <source>
        <dbReference type="Proteomes" id="UP000427716"/>
    </source>
</evidence>
<gene>
    <name evidence="1" type="ORF">GM160_08430</name>
</gene>
<dbReference type="RefSeq" id="WP_156574536.1">
    <property type="nucleotide sequence ID" value="NZ_CP046415.1"/>
</dbReference>
<keyword evidence="2" id="KW-1185">Reference proteome</keyword>
<dbReference type="Gene3D" id="1.10.10.10">
    <property type="entry name" value="Winged helix-like DNA-binding domain superfamily/Winged helix DNA-binding domain"/>
    <property type="match status" value="1"/>
</dbReference>
<proteinExistence type="predicted"/>
<dbReference type="KEGG" id="ghl:GM160_08430"/>
<accession>A0A6I6CXK7</accession>
<reference evidence="1 2" key="1">
    <citation type="submission" date="2019-11" db="EMBL/GenBank/DDBJ databases">
        <authorList>
            <person name="Zhang J."/>
            <person name="Sun C."/>
        </authorList>
    </citation>
    <scope>NUCLEOTIDE SEQUENCE [LARGE SCALE GENOMIC DNA]</scope>
    <source>
        <strain evidence="2">sp2</strain>
    </source>
</reference>
<dbReference type="EMBL" id="CP046415">
    <property type="protein sequence ID" value="QGT78919.1"/>
    <property type="molecule type" value="Genomic_DNA"/>
</dbReference>
<dbReference type="InterPro" id="IPR036388">
    <property type="entry name" value="WH-like_DNA-bd_sf"/>
</dbReference>
<dbReference type="InterPro" id="IPR036390">
    <property type="entry name" value="WH_DNA-bd_sf"/>
</dbReference>
<dbReference type="Proteomes" id="UP000427716">
    <property type="component" value="Chromosome"/>
</dbReference>
<organism evidence="1 2">
    <name type="scientific">Guyparkeria halophila</name>
    <dbReference type="NCBI Taxonomy" id="47960"/>
    <lineage>
        <taxon>Bacteria</taxon>
        <taxon>Pseudomonadati</taxon>
        <taxon>Pseudomonadota</taxon>
        <taxon>Gammaproteobacteria</taxon>
        <taxon>Chromatiales</taxon>
        <taxon>Thioalkalibacteraceae</taxon>
        <taxon>Guyparkeria</taxon>
    </lineage>
</organism>
<evidence type="ECO:0000313" key="1">
    <source>
        <dbReference type="EMBL" id="QGT78919.1"/>
    </source>
</evidence>
<dbReference type="SUPFAM" id="SSF46785">
    <property type="entry name" value="Winged helix' DNA-binding domain"/>
    <property type="match status" value="1"/>
</dbReference>